<evidence type="ECO:0000259" key="13">
    <source>
        <dbReference type="Pfam" id="PF23493"/>
    </source>
</evidence>
<evidence type="ECO:0000259" key="12">
    <source>
        <dbReference type="Pfam" id="PF09190"/>
    </source>
</evidence>
<dbReference type="InterPro" id="IPR009080">
    <property type="entry name" value="tRNAsynth_Ia_anticodon-bd"/>
</dbReference>
<comment type="caution">
    <text evidence="14">The sequence shown here is derived from an EMBL/GenBank/DDBJ whole genome shotgun (WGS) entry which is preliminary data.</text>
</comment>
<evidence type="ECO:0000256" key="1">
    <source>
        <dbReference type="ARBA" id="ARBA00001947"/>
    </source>
</evidence>
<evidence type="ECO:0000313" key="15">
    <source>
        <dbReference type="Proteomes" id="UP000179013"/>
    </source>
</evidence>
<evidence type="ECO:0000313" key="14">
    <source>
        <dbReference type="EMBL" id="OGM12589.1"/>
    </source>
</evidence>
<evidence type="ECO:0000256" key="2">
    <source>
        <dbReference type="ARBA" id="ARBA00004496"/>
    </source>
</evidence>
<feature type="domain" description="Cysteinyl-tRNA ligase anticodon binding" evidence="13">
    <location>
        <begin position="345"/>
        <end position="391"/>
    </location>
</feature>
<dbReference type="InterPro" id="IPR032678">
    <property type="entry name" value="tRNA-synt_1_cat_dom"/>
</dbReference>
<dbReference type="Pfam" id="PF09190">
    <property type="entry name" value="DALR_2"/>
    <property type="match status" value="1"/>
</dbReference>
<comment type="subcellular location">
    <subcellularLocation>
        <location evidence="2">Cytoplasm</location>
    </subcellularLocation>
</comment>
<keyword evidence="9" id="KW-0067">ATP-binding</keyword>
<dbReference type="SUPFAM" id="SSF52374">
    <property type="entry name" value="Nucleotidylyl transferase"/>
    <property type="match status" value="1"/>
</dbReference>
<evidence type="ECO:0000256" key="3">
    <source>
        <dbReference type="ARBA" id="ARBA00011245"/>
    </source>
</evidence>
<keyword evidence="8" id="KW-0862">Zinc</keyword>
<dbReference type="SUPFAM" id="SSF47323">
    <property type="entry name" value="Anticodon-binding domain of a subclass of class I aminoacyl-tRNA synthetases"/>
    <property type="match status" value="1"/>
</dbReference>
<dbReference type="GO" id="GO:0005829">
    <property type="term" value="C:cytosol"/>
    <property type="evidence" value="ECO:0007669"/>
    <property type="project" value="TreeGrafter"/>
</dbReference>
<dbReference type="Gene3D" id="3.40.50.620">
    <property type="entry name" value="HUPs"/>
    <property type="match status" value="1"/>
</dbReference>
<dbReference type="Pfam" id="PF23493">
    <property type="entry name" value="CysS_C"/>
    <property type="match status" value="1"/>
</dbReference>
<comment type="cofactor">
    <cofactor evidence="1">
        <name>Zn(2+)</name>
        <dbReference type="ChEBI" id="CHEBI:29105"/>
    </cofactor>
</comment>
<dbReference type="Proteomes" id="UP000179013">
    <property type="component" value="Unassembled WGS sequence"/>
</dbReference>
<feature type="compositionally biased region" description="Basic and acidic residues" evidence="10">
    <location>
        <begin position="396"/>
        <end position="405"/>
    </location>
</feature>
<dbReference type="GO" id="GO:0006423">
    <property type="term" value="P:cysteinyl-tRNA aminoacylation"/>
    <property type="evidence" value="ECO:0007669"/>
    <property type="project" value="InterPro"/>
</dbReference>
<dbReference type="GO" id="GO:0004817">
    <property type="term" value="F:cysteine-tRNA ligase activity"/>
    <property type="evidence" value="ECO:0007669"/>
    <property type="project" value="InterPro"/>
</dbReference>
<keyword evidence="6" id="KW-0479">Metal-binding</keyword>
<dbReference type="PANTHER" id="PTHR10890:SF3">
    <property type="entry name" value="CYSTEINE--TRNA LIGASE, CYTOPLASMIC"/>
    <property type="match status" value="1"/>
</dbReference>
<dbReference type="InterPro" id="IPR024909">
    <property type="entry name" value="Cys-tRNA/MSH_ligase"/>
</dbReference>
<evidence type="ECO:0000256" key="6">
    <source>
        <dbReference type="ARBA" id="ARBA00022723"/>
    </source>
</evidence>
<evidence type="ECO:0000256" key="5">
    <source>
        <dbReference type="ARBA" id="ARBA00022598"/>
    </source>
</evidence>
<dbReference type="InterPro" id="IPR015273">
    <property type="entry name" value="Cys-tRNA-synt_Ia_DALR"/>
</dbReference>
<evidence type="ECO:0000259" key="11">
    <source>
        <dbReference type="Pfam" id="PF01406"/>
    </source>
</evidence>
<name>A0A1F7XCT8_9BACT</name>
<sequence length="405" mass="46513">TVWEIADFFGKHFYNSMDKLNVLRPTTIAKATEHIGEQIELVGKLVEKGFAYDTPEALYFDIEKFADYSKLFGQKVTEKKVGVRKEVKGGEHKKHPYDFALWFKTVGRFANHTMHWESPWGVGFPGWHIECSAMSLKYLGNCFDPFGKLRVNGEQCRTIDIHTGGEDHLSVHHPNEIAQSEAATGKKPFVKYWIHHAFLMVNGKKMSKSLGNLNTVEDVQNKGFEIPSLRYLYLTAHYRNPLNFTWEALASAESAYFKLKEMIVSAKSTKGRVVLSEDKKDKVDKYNYDFISSINDDLNTPRALAVLWEVIKSNIPSEDKYDLAMSFDEVLGLELGKVSKAKSIPKVSKEVKMLIDEREKLRKENKFKEADEVRKEIEKKGYKVEDSSKGPMVRKTRPENKNIRN</sequence>
<dbReference type="GO" id="GO:0046872">
    <property type="term" value="F:metal ion binding"/>
    <property type="evidence" value="ECO:0007669"/>
    <property type="project" value="UniProtKB-KW"/>
</dbReference>
<feature type="domain" description="tRNA synthetases class I catalytic" evidence="11">
    <location>
        <begin position="2"/>
        <end position="253"/>
    </location>
</feature>
<organism evidence="14 15">
    <name type="scientific">Candidatus Woesebacteria bacterium RBG_16_39_8b</name>
    <dbReference type="NCBI Taxonomy" id="1802482"/>
    <lineage>
        <taxon>Bacteria</taxon>
        <taxon>Candidatus Woeseibacteriota</taxon>
    </lineage>
</organism>
<evidence type="ECO:0000256" key="7">
    <source>
        <dbReference type="ARBA" id="ARBA00022741"/>
    </source>
</evidence>
<evidence type="ECO:0000256" key="8">
    <source>
        <dbReference type="ARBA" id="ARBA00022833"/>
    </source>
</evidence>
<feature type="non-terminal residue" evidence="14">
    <location>
        <position position="1"/>
    </location>
</feature>
<keyword evidence="5" id="KW-0436">Ligase</keyword>
<dbReference type="GO" id="GO:0005524">
    <property type="term" value="F:ATP binding"/>
    <property type="evidence" value="ECO:0007669"/>
    <property type="project" value="UniProtKB-KW"/>
</dbReference>
<evidence type="ECO:0000256" key="4">
    <source>
        <dbReference type="ARBA" id="ARBA00014738"/>
    </source>
</evidence>
<dbReference type="EMBL" id="MGFU01000029">
    <property type="protein sequence ID" value="OGM12589.1"/>
    <property type="molecule type" value="Genomic_DNA"/>
</dbReference>
<comment type="subunit">
    <text evidence="3">Monomer.</text>
</comment>
<proteinExistence type="predicted"/>
<feature type="domain" description="Cysteinyl-tRNA synthetase class Ia DALR" evidence="12">
    <location>
        <begin position="290"/>
        <end position="312"/>
    </location>
</feature>
<dbReference type="PANTHER" id="PTHR10890">
    <property type="entry name" value="CYSTEINYL-TRNA SYNTHETASE"/>
    <property type="match status" value="1"/>
</dbReference>
<keyword evidence="7" id="KW-0547">Nucleotide-binding</keyword>
<feature type="region of interest" description="Disordered" evidence="10">
    <location>
        <begin position="378"/>
        <end position="405"/>
    </location>
</feature>
<gene>
    <name evidence="14" type="ORF">A2V80_00045</name>
</gene>
<protein>
    <recommendedName>
        <fullName evidence="4">Cysteine--tRNA ligase</fullName>
    </recommendedName>
</protein>
<dbReference type="InterPro" id="IPR014729">
    <property type="entry name" value="Rossmann-like_a/b/a_fold"/>
</dbReference>
<evidence type="ECO:0000256" key="9">
    <source>
        <dbReference type="ARBA" id="ARBA00022840"/>
    </source>
</evidence>
<reference evidence="14 15" key="1">
    <citation type="journal article" date="2016" name="Nat. Commun.">
        <title>Thousands of microbial genomes shed light on interconnected biogeochemical processes in an aquifer system.</title>
        <authorList>
            <person name="Anantharaman K."/>
            <person name="Brown C.T."/>
            <person name="Hug L.A."/>
            <person name="Sharon I."/>
            <person name="Castelle C.J."/>
            <person name="Probst A.J."/>
            <person name="Thomas B.C."/>
            <person name="Singh A."/>
            <person name="Wilkins M.J."/>
            <person name="Karaoz U."/>
            <person name="Brodie E.L."/>
            <person name="Williams K.H."/>
            <person name="Hubbard S.S."/>
            <person name="Banfield J.F."/>
        </authorList>
    </citation>
    <scope>NUCLEOTIDE SEQUENCE [LARGE SCALE GENOMIC DNA]</scope>
</reference>
<accession>A0A1F7XCT8</accession>
<dbReference type="AlphaFoldDB" id="A0A1F7XCT8"/>
<feature type="compositionally biased region" description="Basic and acidic residues" evidence="10">
    <location>
        <begin position="378"/>
        <end position="388"/>
    </location>
</feature>
<dbReference type="Gene3D" id="1.20.120.1910">
    <property type="entry name" value="Cysteine-tRNA ligase, C-terminal anti-codon recognition domain"/>
    <property type="match status" value="1"/>
</dbReference>
<dbReference type="InterPro" id="IPR056411">
    <property type="entry name" value="CysS_C"/>
</dbReference>
<evidence type="ECO:0000256" key="10">
    <source>
        <dbReference type="SAM" id="MobiDB-lite"/>
    </source>
</evidence>
<dbReference type="Pfam" id="PF01406">
    <property type="entry name" value="tRNA-synt_1e"/>
    <property type="match status" value="1"/>
</dbReference>